<dbReference type="InterPro" id="IPR001100">
    <property type="entry name" value="Pyr_nuc-diS_OxRdtase"/>
</dbReference>
<feature type="domain" description="FAD/NAD(P)-binding" evidence="11">
    <location>
        <begin position="36"/>
        <end position="354"/>
    </location>
</feature>
<keyword evidence="13" id="KW-1185">Reference proteome</keyword>
<dbReference type="InterPro" id="IPR012999">
    <property type="entry name" value="Pyr_OxRdtase_I_AS"/>
</dbReference>
<evidence type="ECO:0000256" key="9">
    <source>
        <dbReference type="RuleBase" id="RU003691"/>
    </source>
</evidence>
<comment type="caution">
    <text evidence="12">The sequence shown here is derived from an EMBL/GenBank/DDBJ whole genome shotgun (WGS) entry which is preliminary data.</text>
</comment>
<dbReference type="Pfam" id="PF07992">
    <property type="entry name" value="Pyr_redox_2"/>
    <property type="match status" value="1"/>
</dbReference>
<evidence type="ECO:0000313" key="12">
    <source>
        <dbReference type="EMBL" id="MBJ6749169.1"/>
    </source>
</evidence>
<evidence type="ECO:0000259" key="10">
    <source>
        <dbReference type="Pfam" id="PF02852"/>
    </source>
</evidence>
<evidence type="ECO:0000256" key="4">
    <source>
        <dbReference type="ARBA" id="ARBA00022827"/>
    </source>
</evidence>
<keyword evidence="8 9" id="KW-0676">Redox-active center</keyword>
<keyword evidence="6 9" id="KW-0560">Oxidoreductase</keyword>
<reference evidence="12 13" key="1">
    <citation type="submission" date="2020-12" db="EMBL/GenBank/DDBJ databases">
        <title>Geomonas sp. Red421, isolated from paddy soil.</title>
        <authorList>
            <person name="Xu Z."/>
            <person name="Zhang Z."/>
            <person name="Masuda Y."/>
            <person name="Itoh H."/>
            <person name="Senoo K."/>
        </authorList>
    </citation>
    <scope>NUCLEOTIDE SEQUENCE [LARGE SCALE GENOMIC DNA]</scope>
    <source>
        <strain evidence="12 13">Red421</strain>
    </source>
</reference>
<evidence type="ECO:0000256" key="3">
    <source>
        <dbReference type="ARBA" id="ARBA00022630"/>
    </source>
</evidence>
<keyword evidence="4 9" id="KW-0274">FAD</keyword>
<dbReference type="Proteomes" id="UP000614714">
    <property type="component" value="Unassembled WGS sequence"/>
</dbReference>
<dbReference type="RefSeq" id="WP_199387710.1">
    <property type="nucleotide sequence ID" value="NZ_JAEMHL010000001.1"/>
</dbReference>
<evidence type="ECO:0000256" key="1">
    <source>
        <dbReference type="ARBA" id="ARBA00001974"/>
    </source>
</evidence>
<dbReference type="InterPro" id="IPR036188">
    <property type="entry name" value="FAD/NAD-bd_sf"/>
</dbReference>
<evidence type="ECO:0000256" key="7">
    <source>
        <dbReference type="ARBA" id="ARBA00023157"/>
    </source>
</evidence>
<dbReference type="PRINTS" id="PR00368">
    <property type="entry name" value="FADPNR"/>
</dbReference>
<evidence type="ECO:0000259" key="11">
    <source>
        <dbReference type="Pfam" id="PF07992"/>
    </source>
</evidence>
<dbReference type="PANTHER" id="PTHR43014">
    <property type="entry name" value="MERCURIC REDUCTASE"/>
    <property type="match status" value="1"/>
</dbReference>
<organism evidence="12 13">
    <name type="scientific">Geomonas anaerohicana</name>
    <dbReference type="NCBI Taxonomy" id="2798583"/>
    <lineage>
        <taxon>Bacteria</taxon>
        <taxon>Pseudomonadati</taxon>
        <taxon>Thermodesulfobacteriota</taxon>
        <taxon>Desulfuromonadia</taxon>
        <taxon>Geobacterales</taxon>
        <taxon>Geobacteraceae</taxon>
        <taxon>Geomonas</taxon>
    </lineage>
</organism>
<evidence type="ECO:0000256" key="6">
    <source>
        <dbReference type="ARBA" id="ARBA00023002"/>
    </source>
</evidence>
<dbReference type="EMBL" id="JAEMHL010000001">
    <property type="protein sequence ID" value="MBJ6749169.1"/>
    <property type="molecule type" value="Genomic_DNA"/>
</dbReference>
<dbReference type="NCBIfam" id="NF004991">
    <property type="entry name" value="PRK06370.1-3"/>
    <property type="match status" value="1"/>
</dbReference>
<dbReference type="Gene3D" id="3.50.50.60">
    <property type="entry name" value="FAD/NAD(P)-binding domain"/>
    <property type="match status" value="2"/>
</dbReference>
<name>A0ABS0YA35_9BACT</name>
<dbReference type="PIRSF" id="PIRSF000350">
    <property type="entry name" value="Mercury_reductase_MerA"/>
    <property type="match status" value="1"/>
</dbReference>
<comment type="similarity">
    <text evidence="2 9">Belongs to the class-I pyridine nucleotide-disulfide oxidoreductase family.</text>
</comment>
<dbReference type="InterPro" id="IPR004099">
    <property type="entry name" value="Pyr_nucl-diS_OxRdtase_dimer"/>
</dbReference>
<keyword evidence="3 9" id="KW-0285">Flavoprotein</keyword>
<dbReference type="Gene3D" id="3.30.390.30">
    <property type="match status" value="1"/>
</dbReference>
<dbReference type="PRINTS" id="PR00411">
    <property type="entry name" value="PNDRDTASEI"/>
</dbReference>
<dbReference type="InterPro" id="IPR023753">
    <property type="entry name" value="FAD/NAD-binding_dom"/>
</dbReference>
<evidence type="ECO:0000256" key="2">
    <source>
        <dbReference type="ARBA" id="ARBA00007532"/>
    </source>
</evidence>
<protein>
    <submittedName>
        <fullName evidence="12">Mercuric reductase</fullName>
    </submittedName>
</protein>
<dbReference type="PROSITE" id="PS00076">
    <property type="entry name" value="PYRIDINE_REDOX_1"/>
    <property type="match status" value="1"/>
</dbReference>
<sequence length="509" mass="53951">MNTDDLEELPDSVENRLLAANVHPEGWQNPEPAERYNLVVVGAGTAGLVCAAGAAGLGARVALVERGFLGGDCLNVGCVPSKALLRAARAVFDARSGGEFGVVGLEGVGADFGAAMARLRRLRAGISRHDAARRFRDELGVDVFFGAARFTAADRIEVAGAELRFVRAALCTGARAAVPPIPGLAEAGYLTNETVFSLTELPATLAVIGGGPIGCELAQALARFGAQVTLIEPGGQLLGRDDPDAATVLLEALRREGITVHLATEVLSVELRGAGKVLRLQRQGVPFEVEVAGILVGAGRAPNVEGLGLEEAGIAYDRNGVTVSDTLQTTNPRVYAAGDICSRLRFTHTADAQARILIANALFKGRRKNSSLTVPWCTYTDPEVAHVGMSPAEAAARAIEVDTLTVPFTDVDRAVLDGEEQGFARVHLKRGSDTILGATIVARHAGEMISEITLAIGSGLGLIAIGNTIHPYPTQSESWKKLADAYQRRRLTPLVQRILRAWLSWQRKW</sequence>
<accession>A0ABS0YA35</accession>
<comment type="cofactor">
    <cofactor evidence="1">
        <name>FAD</name>
        <dbReference type="ChEBI" id="CHEBI:57692"/>
    </cofactor>
</comment>
<evidence type="ECO:0000256" key="5">
    <source>
        <dbReference type="ARBA" id="ARBA00022857"/>
    </source>
</evidence>
<evidence type="ECO:0000313" key="13">
    <source>
        <dbReference type="Proteomes" id="UP000614714"/>
    </source>
</evidence>
<dbReference type="PANTHER" id="PTHR43014:SF2">
    <property type="entry name" value="MERCURIC REDUCTASE"/>
    <property type="match status" value="1"/>
</dbReference>
<feature type="domain" description="Pyridine nucleotide-disulphide oxidoreductase dimerisation" evidence="10">
    <location>
        <begin position="374"/>
        <end position="482"/>
    </location>
</feature>
<dbReference type="SUPFAM" id="SSF55424">
    <property type="entry name" value="FAD/NAD-linked reductases, dimerisation (C-terminal) domain"/>
    <property type="match status" value="1"/>
</dbReference>
<gene>
    <name evidence="12" type="ORF">JFN91_02975</name>
</gene>
<proteinExistence type="inferred from homology"/>
<keyword evidence="7" id="KW-1015">Disulfide bond</keyword>
<keyword evidence="5" id="KW-0521">NADP</keyword>
<dbReference type="InterPro" id="IPR016156">
    <property type="entry name" value="FAD/NAD-linked_Rdtase_dimer_sf"/>
</dbReference>
<dbReference type="Pfam" id="PF02852">
    <property type="entry name" value="Pyr_redox_dim"/>
    <property type="match status" value="1"/>
</dbReference>
<dbReference type="SUPFAM" id="SSF51905">
    <property type="entry name" value="FAD/NAD(P)-binding domain"/>
    <property type="match status" value="1"/>
</dbReference>
<evidence type="ECO:0000256" key="8">
    <source>
        <dbReference type="ARBA" id="ARBA00023284"/>
    </source>
</evidence>